<evidence type="ECO:0000256" key="1">
    <source>
        <dbReference type="SAM" id="MobiDB-lite"/>
    </source>
</evidence>
<evidence type="ECO:0000313" key="3">
    <source>
        <dbReference type="EMBL" id="APT90512.1"/>
    </source>
</evidence>
<proteinExistence type="predicted"/>
<name>A0A1L7CXI8_9CORY</name>
<dbReference type="SUPFAM" id="SSF55846">
    <property type="entry name" value="N-acetylmuramoyl-L-alanine amidase-like"/>
    <property type="match status" value="1"/>
</dbReference>
<dbReference type="GO" id="GO:0008745">
    <property type="term" value="F:N-acetylmuramoyl-L-alanine amidase activity"/>
    <property type="evidence" value="ECO:0007669"/>
    <property type="project" value="InterPro"/>
</dbReference>
<dbReference type="InterPro" id="IPR036505">
    <property type="entry name" value="Amidase/PGRP_sf"/>
</dbReference>
<sequence>MNDDPVDADWAERFGFGGPRSTDGLQGVCIHTTENRLGSRAEDVAAWQLRTESGAYHALVDNTTDDNIRSIRENTDDWVAWAAAQKGNQIALHLSYAAEASMTREEWLSAPLMLAEGADITAYWCRRYHFPVRKIGARELRQGARGIFGHVDVSHAWHQTDHTDPGSGFPWDVFLQMVRDRMPAAPGAATPRPPAPPGRPAPAPAPLTTATPITSIINPRVTLPLAGLLALLDAYAWENRIAVRGIYDHLGLDYDRRIQEAIEQDRSAS</sequence>
<dbReference type="Proteomes" id="UP000185469">
    <property type="component" value="Chromosome"/>
</dbReference>
<keyword evidence="4" id="KW-1185">Reference proteome</keyword>
<dbReference type="Pfam" id="PF01510">
    <property type="entry name" value="Amidase_2"/>
    <property type="match status" value="1"/>
</dbReference>
<organism evidence="3 4">
    <name type="scientific">Corynebacterium sphenisci DSM 44792</name>
    <dbReference type="NCBI Taxonomy" id="1437874"/>
    <lineage>
        <taxon>Bacteria</taxon>
        <taxon>Bacillati</taxon>
        <taxon>Actinomycetota</taxon>
        <taxon>Actinomycetes</taxon>
        <taxon>Mycobacteriales</taxon>
        <taxon>Corynebacteriaceae</taxon>
        <taxon>Corynebacterium</taxon>
    </lineage>
</organism>
<reference evidence="3 4" key="1">
    <citation type="submission" date="2014-08" db="EMBL/GenBank/DDBJ databases">
        <title>Complete genome sequence of Corynebacterium sphenisci CECT 5990(T) (=DSM 44792(T)), isolated from healthy wild penguins.</title>
        <authorList>
            <person name="Ruckert C."/>
            <person name="Albersmeier A."/>
            <person name="Winkler A."/>
            <person name="Kalinowski J."/>
        </authorList>
    </citation>
    <scope>NUCLEOTIDE SEQUENCE [LARGE SCALE GENOMIC DNA]</scope>
    <source>
        <strain evidence="3 4">DSM 44792</strain>
    </source>
</reference>
<gene>
    <name evidence="3" type="ORF">CSPHI_05085</name>
</gene>
<feature type="region of interest" description="Disordered" evidence="1">
    <location>
        <begin position="184"/>
        <end position="207"/>
    </location>
</feature>
<protein>
    <recommendedName>
        <fullName evidence="2">N-acetylmuramoyl-L-alanine amidase domain-containing protein</fullName>
    </recommendedName>
</protein>
<dbReference type="EMBL" id="CP009248">
    <property type="protein sequence ID" value="APT90512.1"/>
    <property type="molecule type" value="Genomic_DNA"/>
</dbReference>
<dbReference type="GO" id="GO:0009253">
    <property type="term" value="P:peptidoglycan catabolic process"/>
    <property type="evidence" value="ECO:0007669"/>
    <property type="project" value="InterPro"/>
</dbReference>
<accession>A0A1L7CXI8</accession>
<feature type="compositionally biased region" description="Pro residues" evidence="1">
    <location>
        <begin position="191"/>
        <end position="205"/>
    </location>
</feature>
<evidence type="ECO:0000259" key="2">
    <source>
        <dbReference type="Pfam" id="PF01510"/>
    </source>
</evidence>
<dbReference type="STRING" id="1437874.CSPHI_05085"/>
<feature type="domain" description="N-acetylmuramoyl-L-alanine amidase" evidence="2">
    <location>
        <begin position="26"/>
        <end position="166"/>
    </location>
</feature>
<dbReference type="InterPro" id="IPR002502">
    <property type="entry name" value="Amidase_domain"/>
</dbReference>
<evidence type="ECO:0000313" key="4">
    <source>
        <dbReference type="Proteomes" id="UP000185469"/>
    </source>
</evidence>
<dbReference type="KEGG" id="csph:CSPHI_05085"/>
<dbReference type="AlphaFoldDB" id="A0A1L7CXI8"/>
<dbReference type="Gene3D" id="3.40.80.10">
    <property type="entry name" value="Peptidoglycan recognition protein-like"/>
    <property type="match status" value="1"/>
</dbReference>